<evidence type="ECO:0000313" key="8">
    <source>
        <dbReference type="Proteomes" id="UP001595886"/>
    </source>
</evidence>
<feature type="binding site" evidence="6">
    <location>
        <begin position="52"/>
        <end position="53"/>
    </location>
    <ligand>
        <name>3-methyl-2-oxobutanoate</name>
        <dbReference type="ChEBI" id="CHEBI:11851"/>
    </ligand>
</feature>
<dbReference type="Pfam" id="PF02548">
    <property type="entry name" value="Pantoate_transf"/>
    <property type="match status" value="1"/>
</dbReference>
<comment type="catalytic activity">
    <reaction evidence="6">
        <text>(6R)-5,10-methylene-5,6,7,8-tetrahydrofolate + 3-methyl-2-oxobutanoate + H2O = 2-dehydropantoate + (6S)-5,6,7,8-tetrahydrofolate</text>
        <dbReference type="Rhea" id="RHEA:11824"/>
        <dbReference type="ChEBI" id="CHEBI:11561"/>
        <dbReference type="ChEBI" id="CHEBI:11851"/>
        <dbReference type="ChEBI" id="CHEBI:15377"/>
        <dbReference type="ChEBI" id="CHEBI:15636"/>
        <dbReference type="ChEBI" id="CHEBI:57453"/>
        <dbReference type="EC" id="2.1.2.11"/>
    </reaction>
</comment>
<accession>A0ABV9QY51</accession>
<protein>
    <recommendedName>
        <fullName evidence="6">3-methyl-2-oxobutanoate hydroxymethyltransferase</fullName>
        <ecNumber evidence="6">2.1.2.11</ecNumber>
    </recommendedName>
    <alternativeName>
        <fullName evidence="6">Ketopantoate hydroxymethyltransferase</fullName>
        <shortName evidence="6">KPHMT</shortName>
    </alternativeName>
</protein>
<comment type="subcellular location">
    <subcellularLocation>
        <location evidence="6">Cytoplasm</location>
    </subcellularLocation>
</comment>
<proteinExistence type="inferred from homology"/>
<comment type="function">
    <text evidence="6">Catalyzes the reversible reaction in which hydroxymethyl group from 5,10-methylenetetrahydrofolate is transferred onto alpha-ketoisovalerate to form ketopantoate.</text>
</comment>
<sequence length="271" mass="28545">MQANAATGAPVTVPDLRERKRRGEKIVTITCYDASFAQRVDEAGVDVVLVGDSLGMVVQGHSSTLPVGVDDMVYHTRLVARGLRRALLVADLPFMSYRNADVALTNSARLLGEAGAAMVKLEGAGWVCEVIDALKRHEVPVCAHLGLTPQSVHAFGGYRVQGRGDAAAARLKADAKAVQDAGADLLVLECVPATLAAEITRELSIPTIGIGAGVDCDGQVLVLYDLLGITVGKRPRFVKDFLHGRGSVAAAIAAYAEDVRSGAFPTSEHSY</sequence>
<dbReference type="CDD" id="cd06557">
    <property type="entry name" value="KPHMT-like"/>
    <property type="match status" value="1"/>
</dbReference>
<feature type="active site" description="Proton acceptor" evidence="6">
    <location>
        <position position="189"/>
    </location>
</feature>
<evidence type="ECO:0000256" key="3">
    <source>
        <dbReference type="ARBA" id="ARBA00022655"/>
    </source>
</evidence>
<dbReference type="Gene3D" id="3.20.20.60">
    <property type="entry name" value="Phosphoenolpyruvate-binding domains"/>
    <property type="match status" value="1"/>
</dbReference>
<keyword evidence="3 6" id="KW-0566">Pantothenate biosynthesis</keyword>
<dbReference type="EC" id="2.1.2.11" evidence="6"/>
<comment type="subunit">
    <text evidence="2 6">Homodecamer; pentamer of dimers.</text>
</comment>
<reference evidence="8" key="1">
    <citation type="journal article" date="2019" name="Int. J. Syst. Evol. Microbiol.">
        <title>The Global Catalogue of Microorganisms (GCM) 10K type strain sequencing project: providing services to taxonomists for standard genome sequencing and annotation.</title>
        <authorList>
            <consortium name="The Broad Institute Genomics Platform"/>
            <consortium name="The Broad Institute Genome Sequencing Center for Infectious Disease"/>
            <person name="Wu L."/>
            <person name="Ma J."/>
        </authorList>
    </citation>
    <scope>NUCLEOTIDE SEQUENCE [LARGE SCALE GENOMIC DNA]</scope>
    <source>
        <strain evidence="8">CCUG 30340</strain>
    </source>
</reference>
<dbReference type="InterPro" id="IPR015813">
    <property type="entry name" value="Pyrv/PenolPyrv_kinase-like_dom"/>
</dbReference>
<comment type="caution">
    <text evidence="7">The sequence shown here is derived from an EMBL/GenBank/DDBJ whole genome shotgun (WGS) entry which is preliminary data.</text>
</comment>
<comment type="similarity">
    <text evidence="1 6">Belongs to the PanB family.</text>
</comment>
<feature type="binding site" evidence="6">
    <location>
        <position position="120"/>
    </location>
    <ligand>
        <name>3-methyl-2-oxobutanoate</name>
        <dbReference type="ChEBI" id="CHEBI:11851"/>
    </ligand>
</feature>
<dbReference type="NCBIfam" id="NF001452">
    <property type="entry name" value="PRK00311.1"/>
    <property type="match status" value="1"/>
</dbReference>
<evidence type="ECO:0000256" key="4">
    <source>
        <dbReference type="ARBA" id="ARBA00022679"/>
    </source>
</evidence>
<feature type="binding site" evidence="6">
    <location>
        <position position="52"/>
    </location>
    <ligand>
        <name>Mg(2+)</name>
        <dbReference type="ChEBI" id="CHEBI:18420"/>
    </ligand>
</feature>
<dbReference type="RefSeq" id="WP_380022602.1">
    <property type="nucleotide sequence ID" value="NZ_JBHSHD010000016.1"/>
</dbReference>
<dbReference type="HAMAP" id="MF_00156">
    <property type="entry name" value="PanB"/>
    <property type="match status" value="1"/>
</dbReference>
<dbReference type="Proteomes" id="UP001595886">
    <property type="component" value="Unassembled WGS sequence"/>
</dbReference>
<dbReference type="PANTHER" id="PTHR20881:SF0">
    <property type="entry name" value="3-METHYL-2-OXOBUTANOATE HYDROXYMETHYLTRANSFERASE"/>
    <property type="match status" value="1"/>
</dbReference>
<dbReference type="InterPro" id="IPR040442">
    <property type="entry name" value="Pyrv_kinase-like_dom_sf"/>
</dbReference>
<keyword evidence="8" id="KW-1185">Reference proteome</keyword>
<gene>
    <name evidence="6 7" type="primary">panB</name>
    <name evidence="7" type="ORF">ACFO6Q_18505</name>
</gene>
<dbReference type="PANTHER" id="PTHR20881">
    <property type="entry name" value="3-METHYL-2-OXOBUTANOATE HYDROXYMETHYLTRANSFERASE"/>
    <property type="match status" value="1"/>
</dbReference>
<dbReference type="NCBIfam" id="TIGR00222">
    <property type="entry name" value="panB"/>
    <property type="match status" value="1"/>
</dbReference>
<feature type="binding site" evidence="6">
    <location>
        <position position="91"/>
    </location>
    <ligand>
        <name>3-methyl-2-oxobutanoate</name>
        <dbReference type="ChEBI" id="CHEBI:11851"/>
    </ligand>
</feature>
<organism evidence="7 8">
    <name type="scientific">Dokdonella ginsengisoli</name>
    <dbReference type="NCBI Taxonomy" id="363846"/>
    <lineage>
        <taxon>Bacteria</taxon>
        <taxon>Pseudomonadati</taxon>
        <taxon>Pseudomonadota</taxon>
        <taxon>Gammaproteobacteria</taxon>
        <taxon>Lysobacterales</taxon>
        <taxon>Rhodanobacteraceae</taxon>
        <taxon>Dokdonella</taxon>
    </lineage>
</organism>
<keyword evidence="6" id="KW-0963">Cytoplasm</keyword>
<evidence type="ECO:0000256" key="5">
    <source>
        <dbReference type="ARBA" id="ARBA00022723"/>
    </source>
</evidence>
<dbReference type="InterPro" id="IPR003700">
    <property type="entry name" value="Pantoate_hydroxy_MeTrfase"/>
</dbReference>
<feature type="binding site" evidence="6">
    <location>
        <position position="122"/>
    </location>
    <ligand>
        <name>Mg(2+)</name>
        <dbReference type="ChEBI" id="CHEBI:18420"/>
    </ligand>
</feature>
<comment type="cofactor">
    <cofactor evidence="6">
        <name>Mg(2+)</name>
        <dbReference type="ChEBI" id="CHEBI:18420"/>
    </cofactor>
    <text evidence="6">Binds 1 Mg(2+) ion per subunit.</text>
</comment>
<keyword evidence="6" id="KW-0460">Magnesium</keyword>
<feature type="binding site" evidence="6">
    <location>
        <position position="91"/>
    </location>
    <ligand>
        <name>Mg(2+)</name>
        <dbReference type="ChEBI" id="CHEBI:18420"/>
    </ligand>
</feature>
<keyword evidence="4 6" id="KW-0808">Transferase</keyword>
<comment type="pathway">
    <text evidence="6">Cofactor biosynthesis; (R)-pantothenate biosynthesis; (R)-pantoate from 3-methyl-2-oxobutanoate: step 1/2.</text>
</comment>
<evidence type="ECO:0000256" key="1">
    <source>
        <dbReference type="ARBA" id="ARBA00008676"/>
    </source>
</evidence>
<evidence type="ECO:0000256" key="2">
    <source>
        <dbReference type="ARBA" id="ARBA00011424"/>
    </source>
</evidence>
<dbReference type="EMBL" id="JBHSHD010000016">
    <property type="protein sequence ID" value="MFC4822323.1"/>
    <property type="molecule type" value="Genomic_DNA"/>
</dbReference>
<dbReference type="PIRSF" id="PIRSF000388">
    <property type="entry name" value="Pantoate_hydroxy_MeTrfase"/>
    <property type="match status" value="1"/>
</dbReference>
<evidence type="ECO:0000256" key="6">
    <source>
        <dbReference type="HAMAP-Rule" id="MF_00156"/>
    </source>
</evidence>
<evidence type="ECO:0000313" key="7">
    <source>
        <dbReference type="EMBL" id="MFC4822323.1"/>
    </source>
</evidence>
<dbReference type="GO" id="GO:0003864">
    <property type="term" value="F:3-methyl-2-oxobutanoate hydroxymethyltransferase activity"/>
    <property type="evidence" value="ECO:0007669"/>
    <property type="project" value="UniProtKB-EC"/>
</dbReference>
<keyword evidence="5 6" id="KW-0479">Metal-binding</keyword>
<dbReference type="SUPFAM" id="SSF51621">
    <property type="entry name" value="Phosphoenolpyruvate/pyruvate domain"/>
    <property type="match status" value="1"/>
</dbReference>
<name>A0ABV9QY51_9GAMM</name>